<dbReference type="GO" id="GO:0017136">
    <property type="term" value="F:histone deacetylase activity, NAD-dependent"/>
    <property type="evidence" value="ECO:0007669"/>
    <property type="project" value="TreeGrafter"/>
</dbReference>
<evidence type="ECO:0000256" key="2">
    <source>
        <dbReference type="ARBA" id="ARBA00022679"/>
    </source>
</evidence>
<dbReference type="PANTHER" id="PTHR11085:SF10">
    <property type="entry name" value="NAD-DEPENDENT PROTEIN DEACYLASE SIRTUIN-5, MITOCHONDRIAL-RELATED"/>
    <property type="match status" value="1"/>
</dbReference>
<dbReference type="InterPro" id="IPR003000">
    <property type="entry name" value="Sirtuin"/>
</dbReference>
<dbReference type="Proteomes" id="UP000322553">
    <property type="component" value="Chromosome"/>
</dbReference>
<dbReference type="EC" id="2.3.1.286" evidence="1"/>
<accession>A0A1S1NRL3</accession>
<dbReference type="Gene3D" id="3.40.50.1220">
    <property type="entry name" value="TPP-binding domain"/>
    <property type="match status" value="1"/>
</dbReference>
<dbReference type="GO" id="GO:0070403">
    <property type="term" value="F:NAD+ binding"/>
    <property type="evidence" value="ECO:0007669"/>
    <property type="project" value="InterPro"/>
</dbReference>
<evidence type="ECO:0000256" key="3">
    <source>
        <dbReference type="ARBA" id="ARBA00023027"/>
    </source>
</evidence>
<dbReference type="EMBL" id="CP043420">
    <property type="protein sequence ID" value="QEL12379.1"/>
    <property type="molecule type" value="Genomic_DNA"/>
</dbReference>
<dbReference type="Gene3D" id="3.30.1600.10">
    <property type="entry name" value="SIR2/SIRT2 'Small Domain"/>
    <property type="match status" value="1"/>
</dbReference>
<gene>
    <name evidence="5" type="ORF">FY550_15360</name>
</gene>
<dbReference type="RefSeq" id="WP_070979687.1">
    <property type="nucleotide sequence ID" value="NZ_CP043420.1"/>
</dbReference>
<dbReference type="SUPFAM" id="SSF52467">
    <property type="entry name" value="DHS-like NAD/FAD-binding domain"/>
    <property type="match status" value="1"/>
</dbReference>
<dbReference type="PROSITE" id="PS50305">
    <property type="entry name" value="SIRTUIN"/>
    <property type="match status" value="1"/>
</dbReference>
<sequence>MSLQVTGNHEVSPCDDVLAELADRVQGRRLCVLTGAGISTDSGIPDYRDESGAWKRPQPMTHQTYMASEWSRRRYWARSLVGYRLLAGAVPGTAHRDLAELERRGHLAGIITQNVDRLHQKAGTRQVIDLHGRADLVRCMQCNLLLKRNALHEHLATLNPDWVGMEAEVAPDGDADLEEVDFSSFRLAECPRCSSGILKPDVVFFGDNVSRPRLDRAMGMLARADALLVIGSSLMVFSGYRFARHAARQAMPIFCFNRGRTRADELFTFKHDRIDVGLATLLAVMPPSD</sequence>
<name>A0A1S1NRL3_9GAMM</name>
<dbReference type="STRING" id="657387.BH688_11535"/>
<keyword evidence="3" id="KW-0520">NAD</keyword>
<evidence type="ECO:0000256" key="1">
    <source>
        <dbReference type="ARBA" id="ARBA00012928"/>
    </source>
</evidence>
<dbReference type="InterPro" id="IPR029035">
    <property type="entry name" value="DHS-like_NAD/FAD-binding_dom"/>
</dbReference>
<keyword evidence="6" id="KW-1185">Reference proteome</keyword>
<reference evidence="5 6" key="1">
    <citation type="submission" date="2019-08" db="EMBL/GenBank/DDBJ databases">
        <title>Complete genome sequence of Kushneria sp. YCWA18, a halophilic phosphate-solubilizing bacterium isolated from Daqiao saltern in China.</title>
        <authorList>
            <person name="Du G.-X."/>
            <person name="Qu L.-Y."/>
        </authorList>
    </citation>
    <scope>NUCLEOTIDE SEQUENCE [LARGE SCALE GENOMIC DNA]</scope>
    <source>
        <strain evidence="5 6">YCWA18</strain>
    </source>
</reference>
<dbReference type="PANTHER" id="PTHR11085">
    <property type="entry name" value="NAD-DEPENDENT PROTEIN DEACYLASE SIRTUIN-5, MITOCHONDRIAL-RELATED"/>
    <property type="match status" value="1"/>
</dbReference>
<evidence type="ECO:0000313" key="5">
    <source>
        <dbReference type="EMBL" id="QEL12379.1"/>
    </source>
</evidence>
<dbReference type="InterPro" id="IPR050134">
    <property type="entry name" value="NAD-dep_sirtuin_deacylases"/>
</dbReference>
<dbReference type="InterPro" id="IPR026591">
    <property type="entry name" value="Sirtuin_cat_small_dom_sf"/>
</dbReference>
<dbReference type="OrthoDB" id="9800582at2"/>
<dbReference type="InterPro" id="IPR026590">
    <property type="entry name" value="Ssirtuin_cat_dom"/>
</dbReference>
<dbReference type="KEGG" id="kuy:FY550_15360"/>
<protein>
    <recommendedName>
        <fullName evidence="1">protein acetyllysine N-acetyltransferase</fullName>
        <ecNumber evidence="1">2.3.1.286</ecNumber>
    </recommendedName>
</protein>
<dbReference type="Pfam" id="PF02146">
    <property type="entry name" value="SIR2"/>
    <property type="match status" value="1"/>
</dbReference>
<feature type="domain" description="Deacetylase sirtuin-type" evidence="4">
    <location>
        <begin position="11"/>
        <end position="289"/>
    </location>
</feature>
<proteinExistence type="predicted"/>
<dbReference type="AlphaFoldDB" id="A0A1S1NRL3"/>
<organism evidence="5 6">
    <name type="scientific">Kushneria phosphatilytica</name>
    <dbReference type="NCBI Taxonomy" id="657387"/>
    <lineage>
        <taxon>Bacteria</taxon>
        <taxon>Pseudomonadati</taxon>
        <taxon>Pseudomonadota</taxon>
        <taxon>Gammaproteobacteria</taxon>
        <taxon>Oceanospirillales</taxon>
        <taxon>Halomonadaceae</taxon>
        <taxon>Kushneria</taxon>
    </lineage>
</organism>
<evidence type="ECO:0000313" key="6">
    <source>
        <dbReference type="Proteomes" id="UP000322553"/>
    </source>
</evidence>
<dbReference type="NCBIfam" id="NF003738">
    <property type="entry name" value="PRK05333.1"/>
    <property type="match status" value="1"/>
</dbReference>
<evidence type="ECO:0000259" key="4">
    <source>
        <dbReference type="PROSITE" id="PS50305"/>
    </source>
</evidence>
<keyword evidence="2" id="KW-0808">Transferase</keyword>